<gene>
    <name evidence="5" type="ORF">CBG54_08670</name>
</gene>
<dbReference type="InterPro" id="IPR040442">
    <property type="entry name" value="Pyrv_kinase-like_dom_sf"/>
</dbReference>
<evidence type="ECO:0000259" key="4">
    <source>
        <dbReference type="Pfam" id="PF03328"/>
    </source>
</evidence>
<dbReference type="Pfam" id="PF03328">
    <property type="entry name" value="HpcH_HpaI"/>
    <property type="match status" value="1"/>
</dbReference>
<keyword evidence="2" id="KW-0479">Metal-binding</keyword>
<sequence>MNLLYISNDINEVKKIDRIGIDFIFIDLEINGKKERQGHLDTFISNHNIEDVKKIKEVLKNAKLLVRVNPIGIGSEEEINKVIEYGADVIMLPMFKTKEEVEKFILLINKRAKVCLLLETSEAFFRINDILLVEGIDYIHIGLNDLHLSLGLDFMFECLAGDLMEHVVNKIARKGIEFGIGGIARIGEGELPSEVILKEHVRLGSKMAILSRTFRDGSKELEKEIIKIREEYKKDLLLTKEELLENKKKIDKIVNEIAYKRRHK</sequence>
<dbReference type="SUPFAM" id="SSF51621">
    <property type="entry name" value="Phosphoenolpyruvate/pyruvate domain"/>
    <property type="match status" value="1"/>
</dbReference>
<dbReference type="EMBL" id="NIRN01000001">
    <property type="protein sequence ID" value="PHI07091.1"/>
    <property type="molecule type" value="Genomic_DNA"/>
</dbReference>
<evidence type="ECO:0000256" key="3">
    <source>
        <dbReference type="ARBA" id="ARBA00022842"/>
    </source>
</evidence>
<dbReference type="InterPro" id="IPR005000">
    <property type="entry name" value="Aldolase/citrate-lyase_domain"/>
</dbReference>
<accession>A0A2C6ARD8</accession>
<evidence type="ECO:0000313" key="5">
    <source>
        <dbReference type="EMBL" id="PHI07091.1"/>
    </source>
</evidence>
<dbReference type="PANTHER" id="PTHR32308:SF0">
    <property type="entry name" value="HPCH_HPAI ALDOLASE_CITRATE LYASE DOMAIN-CONTAINING PROTEIN"/>
    <property type="match status" value="1"/>
</dbReference>
<proteinExistence type="predicted"/>
<dbReference type="Gene3D" id="3.20.20.60">
    <property type="entry name" value="Phosphoenolpyruvate-binding domains"/>
    <property type="match status" value="2"/>
</dbReference>
<dbReference type="PANTHER" id="PTHR32308">
    <property type="entry name" value="LYASE BETA SUBUNIT, PUTATIVE (AFU_ORTHOLOGUE AFUA_4G13030)-RELATED"/>
    <property type="match status" value="1"/>
</dbReference>
<protein>
    <submittedName>
        <fullName evidence="5">Aldolase</fullName>
    </submittedName>
</protein>
<name>A0A2C6ARD8_FUSNP</name>
<evidence type="ECO:0000256" key="1">
    <source>
        <dbReference type="ARBA" id="ARBA00001946"/>
    </source>
</evidence>
<dbReference type="RefSeq" id="WP_098974759.1">
    <property type="nucleotide sequence ID" value="NZ_CP077110.1"/>
</dbReference>
<dbReference type="GO" id="GO:0006107">
    <property type="term" value="P:oxaloacetate metabolic process"/>
    <property type="evidence" value="ECO:0007669"/>
    <property type="project" value="TreeGrafter"/>
</dbReference>
<dbReference type="GO" id="GO:0000287">
    <property type="term" value="F:magnesium ion binding"/>
    <property type="evidence" value="ECO:0007669"/>
    <property type="project" value="TreeGrafter"/>
</dbReference>
<comment type="caution">
    <text evidence="5">The sequence shown here is derived from an EMBL/GenBank/DDBJ whole genome shotgun (WGS) entry which is preliminary data.</text>
</comment>
<dbReference type="GO" id="GO:0003824">
    <property type="term" value="F:catalytic activity"/>
    <property type="evidence" value="ECO:0007669"/>
    <property type="project" value="InterPro"/>
</dbReference>
<dbReference type="Proteomes" id="UP000224182">
    <property type="component" value="Unassembled WGS sequence"/>
</dbReference>
<evidence type="ECO:0000313" key="6">
    <source>
        <dbReference type="Proteomes" id="UP000224182"/>
    </source>
</evidence>
<organism evidence="5 6">
    <name type="scientific">Fusobacterium nucleatum subsp. polymorphum</name>
    <name type="common">Fusobacterium polymorphum</name>
    <dbReference type="NCBI Taxonomy" id="76857"/>
    <lineage>
        <taxon>Bacteria</taxon>
        <taxon>Fusobacteriati</taxon>
        <taxon>Fusobacteriota</taxon>
        <taxon>Fusobacteriia</taxon>
        <taxon>Fusobacteriales</taxon>
        <taxon>Fusobacteriaceae</taxon>
        <taxon>Fusobacterium</taxon>
    </lineage>
</organism>
<reference evidence="5 6" key="1">
    <citation type="submission" date="2017-06" db="EMBL/GenBank/DDBJ databases">
        <title>Draft genome sequence of Fusobacterium nucleatum subsp. polymorphum KCOM 1271 (=ChDC F305).</title>
        <authorList>
            <person name="Kook J.-K."/>
            <person name="Park S.-N."/>
            <person name="Lim Y.K."/>
            <person name="Roh H."/>
        </authorList>
    </citation>
    <scope>NUCLEOTIDE SEQUENCE [LARGE SCALE GENOMIC DNA]</scope>
    <source>
        <strain evidence="6">KCOM 1271 (ChDC F305)</strain>
    </source>
</reference>
<comment type="cofactor">
    <cofactor evidence="1">
        <name>Mg(2+)</name>
        <dbReference type="ChEBI" id="CHEBI:18420"/>
    </cofactor>
</comment>
<dbReference type="InterPro" id="IPR015813">
    <property type="entry name" value="Pyrv/PenolPyrv_kinase-like_dom"/>
</dbReference>
<evidence type="ECO:0000256" key="2">
    <source>
        <dbReference type="ARBA" id="ARBA00022723"/>
    </source>
</evidence>
<keyword evidence="3" id="KW-0460">Magnesium</keyword>
<feature type="domain" description="HpcH/HpaI aldolase/citrate lyase" evidence="4">
    <location>
        <begin position="14"/>
        <end position="152"/>
    </location>
</feature>
<dbReference type="AlphaFoldDB" id="A0A2C6ARD8"/>